<keyword evidence="2" id="KW-1185">Reference proteome</keyword>
<proteinExistence type="predicted"/>
<evidence type="ECO:0000313" key="2">
    <source>
        <dbReference type="Proteomes" id="UP000191342"/>
    </source>
</evidence>
<protein>
    <submittedName>
        <fullName evidence="1">Uncharacterized protein</fullName>
    </submittedName>
</protein>
<dbReference type="OrthoDB" id="4354527at2759"/>
<organism evidence="1 2">
    <name type="scientific">Penicillium flavigenum</name>
    <dbReference type="NCBI Taxonomy" id="254877"/>
    <lineage>
        <taxon>Eukaryota</taxon>
        <taxon>Fungi</taxon>
        <taxon>Dikarya</taxon>
        <taxon>Ascomycota</taxon>
        <taxon>Pezizomycotina</taxon>
        <taxon>Eurotiomycetes</taxon>
        <taxon>Eurotiomycetidae</taxon>
        <taxon>Eurotiales</taxon>
        <taxon>Aspergillaceae</taxon>
        <taxon>Penicillium</taxon>
    </lineage>
</organism>
<dbReference type="AlphaFoldDB" id="A0A1V6S6I6"/>
<sequence length="143" mass="15936">MRLEEISENSKRIISAMRSLIDRGETKHLKGNLSGWQYGGETFIEMVASLEKGIKQELESQNIHVVGCSVRHFSKGANIKPSDSTKRLLIIPINGISTLIRSGQLPTELPTDTFCYIDDRPTLSGDNIDVIFVAFETNKDVDV</sequence>
<accession>A0A1V6S6I6</accession>
<name>A0A1V6S6I6_9EURO</name>
<dbReference type="EMBL" id="MLQL01000105">
    <property type="protein sequence ID" value="OQE09662.1"/>
    <property type="molecule type" value="Genomic_DNA"/>
</dbReference>
<evidence type="ECO:0000313" key="1">
    <source>
        <dbReference type="EMBL" id="OQE09662.1"/>
    </source>
</evidence>
<dbReference type="Proteomes" id="UP000191342">
    <property type="component" value="Unassembled WGS sequence"/>
</dbReference>
<reference evidence="2" key="1">
    <citation type="journal article" date="2017" name="Nat. Microbiol.">
        <title>Global analysis of biosynthetic gene clusters reveals vast potential of secondary metabolite production in Penicillium species.</title>
        <authorList>
            <person name="Nielsen J.C."/>
            <person name="Grijseels S."/>
            <person name="Prigent S."/>
            <person name="Ji B."/>
            <person name="Dainat J."/>
            <person name="Nielsen K.F."/>
            <person name="Frisvad J.C."/>
            <person name="Workman M."/>
            <person name="Nielsen J."/>
        </authorList>
    </citation>
    <scope>NUCLEOTIDE SEQUENCE [LARGE SCALE GENOMIC DNA]</scope>
    <source>
        <strain evidence="2">IBT 14082</strain>
    </source>
</reference>
<comment type="caution">
    <text evidence="1">The sequence shown here is derived from an EMBL/GenBank/DDBJ whole genome shotgun (WGS) entry which is preliminary data.</text>
</comment>
<gene>
    <name evidence="1" type="ORF">PENFLA_c105G10277</name>
</gene>